<feature type="domain" description="RRM" evidence="4">
    <location>
        <begin position="63"/>
        <end position="136"/>
    </location>
</feature>
<comment type="caution">
    <text evidence="5">The sequence shown here is derived from an EMBL/GenBank/DDBJ whole genome shotgun (WGS) entry which is preliminary data.</text>
</comment>
<dbReference type="SUPFAM" id="SSF54928">
    <property type="entry name" value="RNA-binding domain, RBD"/>
    <property type="match status" value="2"/>
</dbReference>
<dbReference type="InterPro" id="IPR035979">
    <property type="entry name" value="RBD_domain_sf"/>
</dbReference>
<feature type="region of interest" description="Disordered" evidence="3">
    <location>
        <begin position="271"/>
        <end position="378"/>
    </location>
</feature>
<dbReference type="Gene3D" id="3.30.70.330">
    <property type="match status" value="2"/>
</dbReference>
<evidence type="ECO:0000256" key="1">
    <source>
        <dbReference type="ARBA" id="ARBA00022884"/>
    </source>
</evidence>
<dbReference type="Proteomes" id="UP000078348">
    <property type="component" value="Unassembled WGS sequence"/>
</dbReference>
<dbReference type="InterPro" id="IPR000504">
    <property type="entry name" value="RRM_dom"/>
</dbReference>
<dbReference type="PANTHER" id="PTHR48027">
    <property type="entry name" value="HETEROGENEOUS NUCLEAR RIBONUCLEOPROTEIN 87F-RELATED"/>
    <property type="match status" value="1"/>
</dbReference>
<feature type="compositionally biased region" description="Basic and acidic residues" evidence="3">
    <location>
        <begin position="295"/>
        <end position="309"/>
    </location>
</feature>
<feature type="domain" description="RRM" evidence="4">
    <location>
        <begin position="161"/>
        <end position="245"/>
    </location>
</feature>
<feature type="compositionally biased region" description="Polar residues" evidence="3">
    <location>
        <begin position="354"/>
        <end position="378"/>
    </location>
</feature>
<dbReference type="AlphaFoldDB" id="A0A196S7Y4"/>
<name>A0A196S7Y4_BLAHN</name>
<dbReference type="OrthoDB" id="1875751at2759"/>
<dbReference type="STRING" id="478820.A0A196S7Y4"/>
<dbReference type="Pfam" id="PF00076">
    <property type="entry name" value="RRM_1"/>
    <property type="match status" value="2"/>
</dbReference>
<dbReference type="SMART" id="SM00360">
    <property type="entry name" value="RRM"/>
    <property type="match status" value="2"/>
</dbReference>
<feature type="compositionally biased region" description="Low complexity" evidence="3">
    <location>
        <begin position="324"/>
        <end position="333"/>
    </location>
</feature>
<keyword evidence="6" id="KW-1185">Reference proteome</keyword>
<keyword evidence="1 2" id="KW-0694">RNA-binding</keyword>
<dbReference type="InterPro" id="IPR012677">
    <property type="entry name" value="Nucleotide-bd_a/b_plait_sf"/>
</dbReference>
<sequence>MSDDPVKDEPASEQEAILPETYAYMLSLLDKDKLIQMLLKSFHPGDATFDEFINAASADKTFTKLFAFDMSFNVTEAMLKDAFSPFGNIVDLKVLMHEGSNKPKGCGFIVYDNPLSVLKAFQHAIGRPVQMKYAAAQDNAPRFRKDEAPKAQEEKVPKDARKIHVSGFPLTWTNEDVEQFFSQYGPLEEAFICYEKGTRKSRGFGFVTFVNKKDFDKCLETPRKQGDGFEVVCAKVSLTVSDDRHKRSRYDDRRDDRRDDRKYGRREERRYDRRDERRYDSRDDHRSYLPPPEYDPSRDYGYRPDKRPNFDNYGYGATQNYTQYAPPYNAYPPAEYPPPQPVYASPYNYPLPTPANNAVSTPPNQQDLHTQYTYPPAY</sequence>
<gene>
    <name evidence="5" type="ORF">AV274_5152</name>
</gene>
<protein>
    <submittedName>
        <fullName evidence="5">Heterogeneous nuclear ribonucleoprotein A1/A3</fullName>
    </submittedName>
</protein>
<reference evidence="5 6" key="1">
    <citation type="submission" date="2016-05" db="EMBL/GenBank/DDBJ databases">
        <title>Nuclear genome of Blastocystis sp. subtype 1 NandII.</title>
        <authorList>
            <person name="Gentekaki E."/>
            <person name="Curtis B."/>
            <person name="Stairs C."/>
            <person name="Eme L."/>
            <person name="Herman E."/>
            <person name="Klimes V."/>
            <person name="Arias M.C."/>
            <person name="Elias M."/>
            <person name="Hilliou F."/>
            <person name="Klute M."/>
            <person name="Malik S.-B."/>
            <person name="Pightling A."/>
            <person name="Rachubinski R."/>
            <person name="Salas D."/>
            <person name="Schlacht A."/>
            <person name="Suga H."/>
            <person name="Archibald J."/>
            <person name="Ball S.G."/>
            <person name="Clark G."/>
            <person name="Dacks J."/>
            <person name="Van Der Giezen M."/>
            <person name="Tsaousis A."/>
            <person name="Roger A."/>
        </authorList>
    </citation>
    <scope>NUCLEOTIDE SEQUENCE [LARGE SCALE GENOMIC DNA]</scope>
    <source>
        <strain evidence="6">ATCC 50177 / NandII</strain>
    </source>
</reference>
<dbReference type="EMBL" id="LXWW01000454">
    <property type="protein sequence ID" value="OAO13148.1"/>
    <property type="molecule type" value="Genomic_DNA"/>
</dbReference>
<evidence type="ECO:0000256" key="3">
    <source>
        <dbReference type="SAM" id="MobiDB-lite"/>
    </source>
</evidence>
<organism evidence="5 6">
    <name type="scientific">Blastocystis sp. subtype 1 (strain ATCC 50177 / NandII)</name>
    <dbReference type="NCBI Taxonomy" id="478820"/>
    <lineage>
        <taxon>Eukaryota</taxon>
        <taxon>Sar</taxon>
        <taxon>Stramenopiles</taxon>
        <taxon>Bigyra</taxon>
        <taxon>Opalozoa</taxon>
        <taxon>Opalinata</taxon>
        <taxon>Blastocystidae</taxon>
        <taxon>Blastocystis</taxon>
    </lineage>
</organism>
<dbReference type="CDD" id="cd00590">
    <property type="entry name" value="RRM_SF"/>
    <property type="match status" value="1"/>
</dbReference>
<dbReference type="InterPro" id="IPR052462">
    <property type="entry name" value="SLIRP/GR-RBP-like"/>
</dbReference>
<proteinExistence type="predicted"/>
<dbReference type="PROSITE" id="PS50102">
    <property type="entry name" value="RRM"/>
    <property type="match status" value="2"/>
</dbReference>
<accession>A0A196S7Y4</accession>
<evidence type="ECO:0000313" key="6">
    <source>
        <dbReference type="Proteomes" id="UP000078348"/>
    </source>
</evidence>
<feature type="compositionally biased region" description="Basic and acidic residues" evidence="3">
    <location>
        <begin position="271"/>
        <end position="287"/>
    </location>
</feature>
<keyword evidence="5" id="KW-0687">Ribonucleoprotein</keyword>
<evidence type="ECO:0000259" key="4">
    <source>
        <dbReference type="PROSITE" id="PS50102"/>
    </source>
</evidence>
<dbReference type="GO" id="GO:1990904">
    <property type="term" value="C:ribonucleoprotein complex"/>
    <property type="evidence" value="ECO:0007669"/>
    <property type="project" value="UniProtKB-KW"/>
</dbReference>
<evidence type="ECO:0000256" key="2">
    <source>
        <dbReference type="PROSITE-ProRule" id="PRU00176"/>
    </source>
</evidence>
<evidence type="ECO:0000313" key="5">
    <source>
        <dbReference type="EMBL" id="OAO13148.1"/>
    </source>
</evidence>
<dbReference type="GO" id="GO:0003723">
    <property type="term" value="F:RNA binding"/>
    <property type="evidence" value="ECO:0007669"/>
    <property type="project" value="UniProtKB-UniRule"/>
</dbReference>